<dbReference type="EMBL" id="CM026421">
    <property type="protein sequence ID" value="KAG0589545.1"/>
    <property type="molecule type" value="Genomic_DNA"/>
</dbReference>
<comment type="caution">
    <text evidence="1">The sequence shown here is derived from an EMBL/GenBank/DDBJ whole genome shotgun (WGS) entry which is preliminary data.</text>
</comment>
<proteinExistence type="predicted"/>
<evidence type="ECO:0000313" key="1">
    <source>
        <dbReference type="EMBL" id="KAG0589545.1"/>
    </source>
</evidence>
<accession>A0A8T0J1S4</accession>
<name>A0A8T0J1S4_CERPU</name>
<reference evidence="1" key="1">
    <citation type="submission" date="2020-06" db="EMBL/GenBank/DDBJ databases">
        <title>WGS assembly of Ceratodon purpureus strain R40.</title>
        <authorList>
            <person name="Carey S.B."/>
            <person name="Jenkins J."/>
            <person name="Shu S."/>
            <person name="Lovell J.T."/>
            <person name="Sreedasyam A."/>
            <person name="Maumus F."/>
            <person name="Tiley G.P."/>
            <person name="Fernandez-Pozo N."/>
            <person name="Barry K."/>
            <person name="Chen C."/>
            <person name="Wang M."/>
            <person name="Lipzen A."/>
            <person name="Daum C."/>
            <person name="Saski C.A."/>
            <person name="Payton A.C."/>
            <person name="Mcbreen J.C."/>
            <person name="Conrad R.E."/>
            <person name="Kollar L.M."/>
            <person name="Olsson S."/>
            <person name="Huttunen S."/>
            <person name="Landis J.B."/>
            <person name="Wickett N.J."/>
            <person name="Johnson M.G."/>
            <person name="Rensing S.A."/>
            <person name="Grimwood J."/>
            <person name="Schmutz J."/>
            <person name="Mcdaniel S.F."/>
        </authorList>
    </citation>
    <scope>NUCLEOTIDE SEQUENCE</scope>
    <source>
        <strain evidence="1">R40</strain>
    </source>
</reference>
<gene>
    <name evidence="1" type="ORF">KC19_1G028300</name>
</gene>
<keyword evidence="2" id="KW-1185">Reference proteome</keyword>
<protein>
    <submittedName>
        <fullName evidence="1">Uncharacterized protein</fullName>
    </submittedName>
</protein>
<sequence length="101" mass="11120">MSFVEERDARAKGLRQYVWRYSNSAACSWWVCTRIDVLCFPDICSSSPHDAEMRVLSIIGAAPELTASSPGLQTLWIGKCVAKAQVSITPSIRSTPVPSFL</sequence>
<dbReference type="Proteomes" id="UP000822688">
    <property type="component" value="Chromosome 1"/>
</dbReference>
<evidence type="ECO:0000313" key="2">
    <source>
        <dbReference type="Proteomes" id="UP000822688"/>
    </source>
</evidence>
<organism evidence="1 2">
    <name type="scientific">Ceratodon purpureus</name>
    <name type="common">Fire moss</name>
    <name type="synonym">Dicranum purpureum</name>
    <dbReference type="NCBI Taxonomy" id="3225"/>
    <lineage>
        <taxon>Eukaryota</taxon>
        <taxon>Viridiplantae</taxon>
        <taxon>Streptophyta</taxon>
        <taxon>Embryophyta</taxon>
        <taxon>Bryophyta</taxon>
        <taxon>Bryophytina</taxon>
        <taxon>Bryopsida</taxon>
        <taxon>Dicranidae</taxon>
        <taxon>Pseudoditrichales</taxon>
        <taxon>Ditrichaceae</taxon>
        <taxon>Ceratodon</taxon>
    </lineage>
</organism>
<dbReference type="AlphaFoldDB" id="A0A8T0J1S4"/>